<proteinExistence type="predicted"/>
<reference evidence="3" key="1">
    <citation type="journal article" date="2020" name="Stud. Mycol.">
        <title>101 Dothideomycetes genomes: a test case for predicting lifestyles and emergence of pathogens.</title>
        <authorList>
            <person name="Haridas S."/>
            <person name="Albert R."/>
            <person name="Binder M."/>
            <person name="Bloem J."/>
            <person name="Labutti K."/>
            <person name="Salamov A."/>
            <person name="Andreopoulos B."/>
            <person name="Baker S."/>
            <person name="Barry K."/>
            <person name="Bills G."/>
            <person name="Bluhm B."/>
            <person name="Cannon C."/>
            <person name="Castanera R."/>
            <person name="Culley D."/>
            <person name="Daum C."/>
            <person name="Ezra D."/>
            <person name="Gonzalez J."/>
            <person name="Henrissat B."/>
            <person name="Kuo A."/>
            <person name="Liang C."/>
            <person name="Lipzen A."/>
            <person name="Lutzoni F."/>
            <person name="Magnuson J."/>
            <person name="Mondo S."/>
            <person name="Nolan M."/>
            <person name="Ohm R."/>
            <person name="Pangilinan J."/>
            <person name="Park H.-J."/>
            <person name="Ramirez L."/>
            <person name="Alfaro M."/>
            <person name="Sun H."/>
            <person name="Tritt A."/>
            <person name="Yoshinaga Y."/>
            <person name="Zwiers L.-H."/>
            <person name="Turgeon B."/>
            <person name="Goodwin S."/>
            <person name="Spatafora J."/>
            <person name="Crous P."/>
            <person name="Grigoriev I."/>
        </authorList>
    </citation>
    <scope>NUCLEOTIDE SEQUENCE</scope>
    <source>
        <strain evidence="3">CBS 473.64</strain>
    </source>
</reference>
<dbReference type="Pfam" id="PF16862">
    <property type="entry name" value="Glyco_hydro_79C"/>
    <property type="match status" value="1"/>
</dbReference>
<protein>
    <recommendedName>
        <fullName evidence="2">Beta-glucuronidase C-terminal domain-containing protein</fullName>
    </recommendedName>
</protein>
<dbReference type="Proteomes" id="UP000799753">
    <property type="component" value="Unassembled WGS sequence"/>
</dbReference>
<dbReference type="Gene3D" id="2.60.40.1180">
    <property type="entry name" value="Golgi alpha-mannosidase II"/>
    <property type="match status" value="1"/>
</dbReference>
<dbReference type="PANTHER" id="PTHR36183">
    <property type="entry name" value="BETA-GLUCURONIDASE"/>
    <property type="match status" value="1"/>
</dbReference>
<dbReference type="PANTHER" id="PTHR36183:SF2">
    <property type="entry name" value="BETA-GLUCURONIDASE C-TERMINAL DOMAIN-CONTAINING PROTEIN"/>
    <property type="match status" value="1"/>
</dbReference>
<organism evidence="3 4">
    <name type="scientific">Massarina eburnea CBS 473.64</name>
    <dbReference type="NCBI Taxonomy" id="1395130"/>
    <lineage>
        <taxon>Eukaryota</taxon>
        <taxon>Fungi</taxon>
        <taxon>Dikarya</taxon>
        <taxon>Ascomycota</taxon>
        <taxon>Pezizomycotina</taxon>
        <taxon>Dothideomycetes</taxon>
        <taxon>Pleosporomycetidae</taxon>
        <taxon>Pleosporales</taxon>
        <taxon>Massarineae</taxon>
        <taxon>Massarinaceae</taxon>
        <taxon>Massarina</taxon>
    </lineage>
</organism>
<evidence type="ECO:0000313" key="3">
    <source>
        <dbReference type="EMBL" id="KAF2637824.1"/>
    </source>
</evidence>
<feature type="signal peptide" evidence="1">
    <location>
        <begin position="1"/>
        <end position="21"/>
    </location>
</feature>
<dbReference type="InterPro" id="IPR031728">
    <property type="entry name" value="GlcAase_C"/>
</dbReference>
<dbReference type="AlphaFoldDB" id="A0A6A6RV30"/>
<sequence length="527" mass="57779">MLSTSETLLALTFFAAQQIEALATVTSTLKIALPTARPQDAYEVPANFPSVGFEHAFLPGFNDDFSSNLIEDLAGRMDDKPIIRVGGTSGDIIKYNPDQTEPHVCLQDGHSITGPDIFNNCSHQSTFILGPHFFDAFTQRYKSARISIQAPLDPIHSDNLPNKTNVVSFIKQAYKSVGADRIDAIAIGNEVNFYEKDGLSYVKDGLEAAKYIKQEVQEVSNSSAATPIWELLNTAWEVSHGSFPWAYSLPNILTAWRKQDSRVKYVAEHYYQFDGKTPGITAHLLNHTDLVAAFKHYQDKINWTRNVAKASYILSEAGGPLGPRDEATGHFAIALWGANFMMYAMSHGVDRISLVQRPGVIRALWTPFATAKRPGPMVQAQYYSYPFIADFLGRNVAGKRGVVEIPLNNSVFSAYGMFEGGTLTRVAVVNLREYSGEGDRKAVKASLEGLGDGVRKVVVGRLHADEGTAAGGFDVNEKNITWSGEQWSVAVNNGRAHGKIVQTEVNITNGVVDVVVPDSEAVIVYLK</sequence>
<dbReference type="InterPro" id="IPR052974">
    <property type="entry name" value="GH79_Enzymes"/>
</dbReference>
<keyword evidence="1" id="KW-0732">Signal</keyword>
<feature type="chain" id="PRO_5025511196" description="Beta-glucuronidase C-terminal domain-containing protein" evidence="1">
    <location>
        <begin position="22"/>
        <end position="527"/>
    </location>
</feature>
<dbReference type="EMBL" id="MU006792">
    <property type="protein sequence ID" value="KAF2637824.1"/>
    <property type="molecule type" value="Genomic_DNA"/>
</dbReference>
<gene>
    <name evidence="3" type="ORF">P280DRAFT_551970</name>
</gene>
<accession>A0A6A6RV30</accession>
<evidence type="ECO:0000313" key="4">
    <source>
        <dbReference type="Proteomes" id="UP000799753"/>
    </source>
</evidence>
<dbReference type="SUPFAM" id="SSF51445">
    <property type="entry name" value="(Trans)glycosidases"/>
    <property type="match status" value="1"/>
</dbReference>
<name>A0A6A6RV30_9PLEO</name>
<dbReference type="InterPro" id="IPR013780">
    <property type="entry name" value="Glyco_hydro_b"/>
</dbReference>
<feature type="domain" description="Beta-glucuronidase C-terminal" evidence="2">
    <location>
        <begin position="414"/>
        <end position="523"/>
    </location>
</feature>
<evidence type="ECO:0000259" key="2">
    <source>
        <dbReference type="Pfam" id="PF16862"/>
    </source>
</evidence>
<dbReference type="OrthoDB" id="2831684at2759"/>
<evidence type="ECO:0000256" key="1">
    <source>
        <dbReference type="SAM" id="SignalP"/>
    </source>
</evidence>
<dbReference type="InterPro" id="IPR017853">
    <property type="entry name" value="GH"/>
</dbReference>
<dbReference type="Gene3D" id="3.20.20.80">
    <property type="entry name" value="Glycosidases"/>
    <property type="match status" value="1"/>
</dbReference>
<keyword evidence="4" id="KW-1185">Reference proteome</keyword>